<evidence type="ECO:0000313" key="3">
    <source>
        <dbReference type="Proteomes" id="UP000218968"/>
    </source>
</evidence>
<organism evidence="2 3">
    <name type="scientific">Luteimonas chenhongjianii</name>
    <dbReference type="NCBI Taxonomy" id="2006110"/>
    <lineage>
        <taxon>Bacteria</taxon>
        <taxon>Pseudomonadati</taxon>
        <taxon>Pseudomonadota</taxon>
        <taxon>Gammaproteobacteria</taxon>
        <taxon>Lysobacterales</taxon>
        <taxon>Lysobacteraceae</taxon>
        <taxon>Luteimonas</taxon>
    </lineage>
</organism>
<evidence type="ECO:0000256" key="1">
    <source>
        <dbReference type="SAM" id="Phobius"/>
    </source>
</evidence>
<feature type="transmembrane region" description="Helical" evidence="1">
    <location>
        <begin position="122"/>
        <end position="143"/>
    </location>
</feature>
<dbReference type="KEGG" id="lum:CNR27_12570"/>
<gene>
    <name evidence="2" type="ORF">CNR27_12570</name>
</gene>
<evidence type="ECO:0000313" key="2">
    <source>
        <dbReference type="EMBL" id="ATD68162.1"/>
    </source>
</evidence>
<dbReference type="EMBL" id="CP023406">
    <property type="protein sequence ID" value="ATD68162.1"/>
    <property type="molecule type" value="Genomic_DNA"/>
</dbReference>
<name>A0A290XG74_9GAMM</name>
<keyword evidence="1" id="KW-0812">Transmembrane</keyword>
<evidence type="ECO:0008006" key="4">
    <source>
        <dbReference type="Google" id="ProtNLM"/>
    </source>
</evidence>
<accession>A0A290XG74</accession>
<reference evidence="3" key="1">
    <citation type="submission" date="2017-09" db="EMBL/GenBank/DDBJ databases">
        <title>Luteimonas liuhanmingii sp.nov., isolated from the intestinal contents of Tibetan Plateau Pika in Yushu, Qinghai Province, China.</title>
        <authorList>
            <person name="Gui Z."/>
        </authorList>
    </citation>
    <scope>NUCLEOTIDE SEQUENCE [LARGE SCALE GENOMIC DNA]</scope>
    <source>
        <strain evidence="3">100111</strain>
    </source>
</reference>
<dbReference type="InterPro" id="IPR021218">
    <property type="entry name" value="DUF2784"/>
</dbReference>
<dbReference type="Proteomes" id="UP000218968">
    <property type="component" value="Chromosome"/>
</dbReference>
<dbReference type="AlphaFoldDB" id="A0A290XG74"/>
<feature type="transmembrane region" description="Helical" evidence="1">
    <location>
        <begin position="21"/>
        <end position="47"/>
    </location>
</feature>
<keyword evidence="1" id="KW-1133">Transmembrane helix</keyword>
<protein>
    <recommendedName>
        <fullName evidence="4">DUF2784 domain-containing protein</fullName>
    </recommendedName>
</protein>
<proteinExistence type="predicted"/>
<keyword evidence="1" id="KW-0472">Membrane</keyword>
<sequence length="153" mass="17114">MRRNTGMRRARMIAGMDMPPALAATLADLVLALHVGIAAFVVGMTLALPIGGPRGWHWVRRPWLRRLHVALVGVIALQAWLGRLCPLTIWEQSLRAHAGQSSYSESFIAHWLAKLLFFEAPWWSFVVAYSVLAAIVAGAWFRWPPRRPGRDPG</sequence>
<keyword evidence="3" id="KW-1185">Reference proteome</keyword>
<dbReference type="Pfam" id="PF10861">
    <property type="entry name" value="DUF2784"/>
    <property type="match status" value="1"/>
</dbReference>